<dbReference type="EMBL" id="JBBEGM010000009">
    <property type="protein sequence ID" value="MEJ2863733.1"/>
    <property type="molecule type" value="Genomic_DNA"/>
</dbReference>
<dbReference type="Pfam" id="PF03861">
    <property type="entry name" value="ANTAR"/>
    <property type="match status" value="1"/>
</dbReference>
<keyword evidence="1" id="KW-0808">Transferase</keyword>
<evidence type="ECO:0000256" key="2">
    <source>
        <dbReference type="ARBA" id="ARBA00022777"/>
    </source>
</evidence>
<gene>
    <name evidence="6" type="ORF">WCD58_21425</name>
</gene>
<accession>A0ABU8M8U7</accession>
<feature type="domain" description="ANTAR" evidence="5">
    <location>
        <begin position="169"/>
        <end position="230"/>
    </location>
</feature>
<dbReference type="SUPFAM" id="SSF55781">
    <property type="entry name" value="GAF domain-like"/>
    <property type="match status" value="1"/>
</dbReference>
<dbReference type="InterPro" id="IPR011006">
    <property type="entry name" value="CheY-like_superfamily"/>
</dbReference>
<evidence type="ECO:0000259" key="5">
    <source>
        <dbReference type="PROSITE" id="PS50921"/>
    </source>
</evidence>
<dbReference type="Proteomes" id="UP001369736">
    <property type="component" value="Unassembled WGS sequence"/>
</dbReference>
<evidence type="ECO:0000256" key="4">
    <source>
        <dbReference type="ARBA" id="ARBA00023163"/>
    </source>
</evidence>
<dbReference type="SUPFAM" id="SSF52172">
    <property type="entry name" value="CheY-like"/>
    <property type="match status" value="1"/>
</dbReference>
<protein>
    <submittedName>
        <fullName evidence="6">GAF and ANTAR domain-containing protein</fullName>
    </submittedName>
</protein>
<dbReference type="Gene3D" id="1.10.10.10">
    <property type="entry name" value="Winged helix-like DNA-binding domain superfamily/Winged helix DNA-binding domain"/>
    <property type="match status" value="1"/>
</dbReference>
<evidence type="ECO:0000256" key="3">
    <source>
        <dbReference type="ARBA" id="ARBA00023015"/>
    </source>
</evidence>
<dbReference type="InterPro" id="IPR003018">
    <property type="entry name" value="GAF"/>
</dbReference>
<dbReference type="InterPro" id="IPR005561">
    <property type="entry name" value="ANTAR"/>
</dbReference>
<proteinExistence type="predicted"/>
<dbReference type="InterPro" id="IPR012074">
    <property type="entry name" value="GAF_ANTAR"/>
</dbReference>
<dbReference type="SMART" id="SM01012">
    <property type="entry name" value="ANTAR"/>
    <property type="match status" value="1"/>
</dbReference>
<keyword evidence="3" id="KW-0805">Transcription regulation</keyword>
<reference evidence="6 7" key="1">
    <citation type="submission" date="2024-03" db="EMBL/GenBank/DDBJ databases">
        <title>Actinomycetospora sp. OC33-EN07, a novel actinomycete isolated from wild orchid (Aerides multiflora).</title>
        <authorList>
            <person name="Suriyachadkun C."/>
        </authorList>
    </citation>
    <scope>NUCLEOTIDE SEQUENCE [LARGE SCALE GENOMIC DNA]</scope>
    <source>
        <strain evidence="6 7">OC33-EN07</strain>
    </source>
</reference>
<keyword evidence="2" id="KW-0418">Kinase</keyword>
<dbReference type="Gene3D" id="3.30.450.40">
    <property type="match status" value="1"/>
</dbReference>
<dbReference type="InterPro" id="IPR036388">
    <property type="entry name" value="WH-like_DNA-bd_sf"/>
</dbReference>
<comment type="caution">
    <text evidence="6">The sequence shown here is derived from an EMBL/GenBank/DDBJ whole genome shotgun (WGS) entry which is preliminary data.</text>
</comment>
<dbReference type="RefSeq" id="WP_337705093.1">
    <property type="nucleotide sequence ID" value="NZ_JBBEGM010000009.1"/>
</dbReference>
<keyword evidence="7" id="KW-1185">Reference proteome</keyword>
<keyword evidence="4" id="KW-0804">Transcription</keyword>
<evidence type="ECO:0000313" key="7">
    <source>
        <dbReference type="Proteomes" id="UP001369736"/>
    </source>
</evidence>
<dbReference type="InterPro" id="IPR029016">
    <property type="entry name" value="GAF-like_dom_sf"/>
</dbReference>
<evidence type="ECO:0000256" key="1">
    <source>
        <dbReference type="ARBA" id="ARBA00022679"/>
    </source>
</evidence>
<sequence>MVEDDGDRLESGIRDTARALIDTIDLRADHADVLRALADAAVRVVPHADAGGISRIAEPTVEPARATAAVGVLDRIQADLEEGPCLDAAKTPAGAGAILVGDLANDEARWPEFARRAVALGYRSMLSVQLYVKPGRQRSSLNLYSRRPDAFDDADIRAAGQFALQAAALLRGADEIGGLVRALESRDVIGQAKGILRERSGLTDGQAFQRLVTASQETNMKLVDVAQWLCDESGTTAASPVDHAVAD</sequence>
<organism evidence="6 7">
    <name type="scientific">Actinomycetospora flava</name>
    <dbReference type="NCBI Taxonomy" id="3129232"/>
    <lineage>
        <taxon>Bacteria</taxon>
        <taxon>Bacillati</taxon>
        <taxon>Actinomycetota</taxon>
        <taxon>Actinomycetes</taxon>
        <taxon>Pseudonocardiales</taxon>
        <taxon>Pseudonocardiaceae</taxon>
        <taxon>Actinomycetospora</taxon>
    </lineage>
</organism>
<dbReference type="PIRSF" id="PIRSF036625">
    <property type="entry name" value="GAF_ANTAR"/>
    <property type="match status" value="1"/>
</dbReference>
<dbReference type="Pfam" id="PF13185">
    <property type="entry name" value="GAF_2"/>
    <property type="match status" value="1"/>
</dbReference>
<name>A0ABU8M8U7_9PSEU</name>
<dbReference type="PROSITE" id="PS50921">
    <property type="entry name" value="ANTAR"/>
    <property type="match status" value="1"/>
</dbReference>
<evidence type="ECO:0000313" key="6">
    <source>
        <dbReference type="EMBL" id="MEJ2863733.1"/>
    </source>
</evidence>